<sequence length="300" mass="32400">MGFFDSAQGMIDKGVSAAKGVVSGVAVEQQPFMKGFARLCADGWDQGWHERNGGNLTYRMTEGEVADCRPFFCENPSNWIPLGVQADNLRGAFFAATGAGCYLRNVALDIARNVGIVEINTSGDACRVVWGLKDGGRPTSEFPSHFMIHSVRLDATEGASRILYHAHPTNVVALTSVMPLDARAITRALWKVMTECIIAFPKGVGVVPWMVPGGSEIAMATAKLMGTYDAVIWAQHGLFCSGADFDSAFGLMHTIEKAADIYVRARLLNGGGDFANTISDDGLRAIARDLRLDVNEMFLD</sequence>
<accession>A0A6N6NUG9</accession>
<evidence type="ECO:0000313" key="4">
    <source>
        <dbReference type="Proteomes" id="UP000468668"/>
    </source>
</evidence>
<evidence type="ECO:0000256" key="1">
    <source>
        <dbReference type="ARBA" id="ARBA00022723"/>
    </source>
</evidence>
<dbReference type="InterPro" id="IPR050197">
    <property type="entry name" value="Aldolase_class_II_sugar_metab"/>
</dbReference>
<dbReference type="RefSeq" id="WP_158048562.1">
    <property type="nucleotide sequence ID" value="NZ_DBEYOF010000021.1"/>
</dbReference>
<keyword evidence="1" id="KW-0479">Metal-binding</keyword>
<dbReference type="PANTHER" id="PTHR22789">
    <property type="entry name" value="FUCULOSE PHOSPHATE ALDOLASE"/>
    <property type="match status" value="1"/>
</dbReference>
<dbReference type="OrthoDB" id="9784634at2"/>
<dbReference type="GO" id="GO:0046872">
    <property type="term" value="F:metal ion binding"/>
    <property type="evidence" value="ECO:0007669"/>
    <property type="project" value="UniProtKB-KW"/>
</dbReference>
<dbReference type="Pfam" id="PF00596">
    <property type="entry name" value="Aldolase_II"/>
    <property type="match status" value="1"/>
</dbReference>
<dbReference type="GO" id="GO:0005829">
    <property type="term" value="C:cytosol"/>
    <property type="evidence" value="ECO:0007669"/>
    <property type="project" value="TreeGrafter"/>
</dbReference>
<dbReference type="GO" id="GO:0019323">
    <property type="term" value="P:pentose catabolic process"/>
    <property type="evidence" value="ECO:0007669"/>
    <property type="project" value="TreeGrafter"/>
</dbReference>
<dbReference type="InterPro" id="IPR036409">
    <property type="entry name" value="Aldolase_II/adducin_N_sf"/>
</dbReference>
<dbReference type="GO" id="GO:0008994">
    <property type="term" value="F:rhamnulose-1-phosphate aldolase activity"/>
    <property type="evidence" value="ECO:0007669"/>
    <property type="project" value="UniProtKB-EC"/>
</dbReference>
<name>A0A6N6NUG9_9ACTN</name>
<feature type="domain" description="Class II aldolase/adducin N-terminal" evidence="2">
    <location>
        <begin position="34"/>
        <end position="263"/>
    </location>
</feature>
<dbReference type="Gene3D" id="3.40.225.10">
    <property type="entry name" value="Class II aldolase/adducin N-terminal domain"/>
    <property type="match status" value="1"/>
</dbReference>
<evidence type="ECO:0000259" key="2">
    <source>
        <dbReference type="SMART" id="SM01007"/>
    </source>
</evidence>
<dbReference type="AlphaFoldDB" id="A0A6N6NUG9"/>
<dbReference type="Proteomes" id="UP000468668">
    <property type="component" value="Unassembled WGS sequence"/>
</dbReference>
<protein>
    <submittedName>
        <fullName evidence="3">Rhamnulose-1-phosphate aldolase</fullName>
        <ecNumber evidence="3">4.1.2.19</ecNumber>
    </submittedName>
</protein>
<evidence type="ECO:0000313" key="3">
    <source>
        <dbReference type="EMBL" id="KAB1642975.1"/>
    </source>
</evidence>
<dbReference type="InterPro" id="IPR001303">
    <property type="entry name" value="Aldolase_II/adducin_N"/>
</dbReference>
<dbReference type="SUPFAM" id="SSF53639">
    <property type="entry name" value="AraD/HMP-PK domain-like"/>
    <property type="match status" value="1"/>
</dbReference>
<dbReference type="SMART" id="SM01007">
    <property type="entry name" value="Aldolase_II"/>
    <property type="match status" value="1"/>
</dbReference>
<keyword evidence="3" id="KW-0456">Lyase</keyword>
<dbReference type="EC" id="4.1.2.19" evidence="3"/>
<dbReference type="EMBL" id="WAJR01000001">
    <property type="protein sequence ID" value="KAB1642975.1"/>
    <property type="molecule type" value="Genomic_DNA"/>
</dbReference>
<dbReference type="NCBIfam" id="NF002963">
    <property type="entry name" value="PRK03634.1"/>
    <property type="match status" value="1"/>
</dbReference>
<organism evidence="3 4">
    <name type="scientific">Ellagibacter isourolithinifaciens</name>
    <dbReference type="NCBI Taxonomy" id="2137581"/>
    <lineage>
        <taxon>Bacteria</taxon>
        <taxon>Bacillati</taxon>
        <taxon>Actinomycetota</taxon>
        <taxon>Coriobacteriia</taxon>
        <taxon>Eggerthellales</taxon>
        <taxon>Eggerthellaceae</taxon>
        <taxon>Ellagibacter</taxon>
    </lineage>
</organism>
<reference evidence="3 4" key="1">
    <citation type="submission" date="2019-09" db="EMBL/GenBank/DDBJ databases">
        <title>Whole genome shotgun sequencing (WGS) of Ellagibacter isourolithinifaciens DSM 104140(T) and Adlercreutzia muris DSM 29508(T).</title>
        <authorList>
            <person name="Stoll D.A."/>
            <person name="Danylec N."/>
            <person name="Huch M."/>
        </authorList>
    </citation>
    <scope>NUCLEOTIDE SEQUENCE [LARGE SCALE GENOMIC DNA]</scope>
    <source>
        <strain evidence="3 4">DSM 104140</strain>
    </source>
</reference>
<dbReference type="PANTHER" id="PTHR22789:SF16">
    <property type="entry name" value="RHAMNULOSE-1-PHOSPHATE ALDOLASE"/>
    <property type="match status" value="1"/>
</dbReference>
<proteinExistence type="predicted"/>
<keyword evidence="4" id="KW-1185">Reference proteome</keyword>
<comment type="caution">
    <text evidence="3">The sequence shown here is derived from an EMBL/GenBank/DDBJ whole genome shotgun (WGS) entry which is preliminary data.</text>
</comment>
<gene>
    <name evidence="3" type="primary">rhaD</name>
    <name evidence="3" type="ORF">F8C90_00930</name>
</gene>